<dbReference type="STRING" id="68775.A0A5C3LX95"/>
<dbReference type="Gene3D" id="3.40.50.1820">
    <property type="entry name" value="alpha/beta hydrolase"/>
    <property type="match status" value="1"/>
</dbReference>
<dbReference type="InterPro" id="IPR029058">
    <property type="entry name" value="AB_hydrolase_fold"/>
</dbReference>
<organism evidence="2 3">
    <name type="scientific">Crucibulum laeve</name>
    <dbReference type="NCBI Taxonomy" id="68775"/>
    <lineage>
        <taxon>Eukaryota</taxon>
        <taxon>Fungi</taxon>
        <taxon>Dikarya</taxon>
        <taxon>Basidiomycota</taxon>
        <taxon>Agaricomycotina</taxon>
        <taxon>Agaricomycetes</taxon>
        <taxon>Agaricomycetidae</taxon>
        <taxon>Agaricales</taxon>
        <taxon>Agaricineae</taxon>
        <taxon>Nidulariaceae</taxon>
        <taxon>Crucibulum</taxon>
    </lineage>
</organism>
<dbReference type="EMBL" id="ML213608">
    <property type="protein sequence ID" value="TFK37325.1"/>
    <property type="molecule type" value="Genomic_DNA"/>
</dbReference>
<dbReference type="Pfam" id="PF12146">
    <property type="entry name" value="Hydrolase_4"/>
    <property type="match status" value="1"/>
</dbReference>
<dbReference type="Proteomes" id="UP000308652">
    <property type="component" value="Unassembled WGS sequence"/>
</dbReference>
<dbReference type="GO" id="GO:0016020">
    <property type="term" value="C:membrane"/>
    <property type="evidence" value="ECO:0007669"/>
    <property type="project" value="TreeGrafter"/>
</dbReference>
<dbReference type="InterPro" id="IPR022742">
    <property type="entry name" value="Hydrolase_4"/>
</dbReference>
<evidence type="ECO:0000313" key="2">
    <source>
        <dbReference type="EMBL" id="TFK37325.1"/>
    </source>
</evidence>
<evidence type="ECO:0000313" key="3">
    <source>
        <dbReference type="Proteomes" id="UP000308652"/>
    </source>
</evidence>
<gene>
    <name evidence="2" type="ORF">BDQ12DRAFT_750669</name>
</gene>
<feature type="domain" description="Serine aminopeptidase S33" evidence="1">
    <location>
        <begin position="68"/>
        <end position="181"/>
    </location>
</feature>
<dbReference type="AlphaFoldDB" id="A0A5C3LX95"/>
<proteinExistence type="predicted"/>
<dbReference type="OrthoDB" id="10249433at2759"/>
<dbReference type="SUPFAM" id="SSF53474">
    <property type="entry name" value="alpha/beta-Hydrolases"/>
    <property type="match status" value="1"/>
</dbReference>
<dbReference type="GO" id="GO:0008474">
    <property type="term" value="F:palmitoyl-(protein) hydrolase activity"/>
    <property type="evidence" value="ECO:0007669"/>
    <property type="project" value="TreeGrafter"/>
</dbReference>
<accession>A0A5C3LX95</accession>
<keyword evidence="3" id="KW-1185">Reference proteome</keyword>
<protein>
    <submittedName>
        <fullName evidence="2">Alpha/Beta hydrolase protein</fullName>
    </submittedName>
</protein>
<reference evidence="2 3" key="1">
    <citation type="journal article" date="2019" name="Nat. Ecol. Evol.">
        <title>Megaphylogeny resolves global patterns of mushroom evolution.</title>
        <authorList>
            <person name="Varga T."/>
            <person name="Krizsan K."/>
            <person name="Foldi C."/>
            <person name="Dima B."/>
            <person name="Sanchez-Garcia M."/>
            <person name="Sanchez-Ramirez S."/>
            <person name="Szollosi G.J."/>
            <person name="Szarkandi J.G."/>
            <person name="Papp V."/>
            <person name="Albert L."/>
            <person name="Andreopoulos W."/>
            <person name="Angelini C."/>
            <person name="Antonin V."/>
            <person name="Barry K.W."/>
            <person name="Bougher N.L."/>
            <person name="Buchanan P."/>
            <person name="Buyck B."/>
            <person name="Bense V."/>
            <person name="Catcheside P."/>
            <person name="Chovatia M."/>
            <person name="Cooper J."/>
            <person name="Damon W."/>
            <person name="Desjardin D."/>
            <person name="Finy P."/>
            <person name="Geml J."/>
            <person name="Haridas S."/>
            <person name="Hughes K."/>
            <person name="Justo A."/>
            <person name="Karasinski D."/>
            <person name="Kautmanova I."/>
            <person name="Kiss B."/>
            <person name="Kocsube S."/>
            <person name="Kotiranta H."/>
            <person name="LaButti K.M."/>
            <person name="Lechner B.E."/>
            <person name="Liimatainen K."/>
            <person name="Lipzen A."/>
            <person name="Lukacs Z."/>
            <person name="Mihaltcheva S."/>
            <person name="Morgado L.N."/>
            <person name="Niskanen T."/>
            <person name="Noordeloos M.E."/>
            <person name="Ohm R.A."/>
            <person name="Ortiz-Santana B."/>
            <person name="Ovrebo C."/>
            <person name="Racz N."/>
            <person name="Riley R."/>
            <person name="Savchenko A."/>
            <person name="Shiryaev A."/>
            <person name="Soop K."/>
            <person name="Spirin V."/>
            <person name="Szebenyi C."/>
            <person name="Tomsovsky M."/>
            <person name="Tulloss R.E."/>
            <person name="Uehling J."/>
            <person name="Grigoriev I.V."/>
            <person name="Vagvolgyi C."/>
            <person name="Papp T."/>
            <person name="Martin F.M."/>
            <person name="Miettinen O."/>
            <person name="Hibbett D.S."/>
            <person name="Nagy L.G."/>
        </authorList>
    </citation>
    <scope>NUCLEOTIDE SEQUENCE [LARGE SCALE GENOMIC DNA]</scope>
    <source>
        <strain evidence="2 3">CBS 166.37</strain>
    </source>
</reference>
<sequence length="313" mass="35318">MQRMGPSNRRIALKVLRHGQSTLVYPGGFGLSKGVSDPIKNPSTLGLPYEDIELRPSNKVVLRGYFPSPRATVIIFHGNAMNHGDVLDIAKRFFELGCNVFTVSYRGFGNSSGTPSEKGLRIDGQAAVDFVFNELPQIPIIIFGQSLGGAVGIDVTSRNPSKIKALIVENTFTSIPDVVRDWPFIGNFWFLCTHKWNSAAKIPLIPTTLPILMLSGDLDKVVPKKHTQKLWTIAFNRGMDVKKRDIETKKNANNIPPYAPPVRDFIKFLHGKHHNTYRQPGYWETVSDFLVSLENPPRDWTTKHNYRRFTCNW</sequence>
<dbReference type="PANTHER" id="PTHR12277">
    <property type="entry name" value="ALPHA/BETA HYDROLASE DOMAIN-CONTAINING PROTEIN"/>
    <property type="match status" value="1"/>
</dbReference>
<evidence type="ECO:0000259" key="1">
    <source>
        <dbReference type="Pfam" id="PF12146"/>
    </source>
</evidence>
<name>A0A5C3LX95_9AGAR</name>
<keyword evidence="2" id="KW-0378">Hydrolase</keyword>
<dbReference type="PANTHER" id="PTHR12277:SF81">
    <property type="entry name" value="PROTEIN ABHD13"/>
    <property type="match status" value="1"/>
</dbReference>